<dbReference type="AlphaFoldDB" id="A0A1L3JKH8"/>
<name>A0A1L3JKH8_9FLAO</name>
<evidence type="ECO:0000256" key="1">
    <source>
        <dbReference type="SAM" id="Phobius"/>
    </source>
</evidence>
<dbReference type="KEGG" id="ten:LPB136_09680"/>
<reference evidence="2 3" key="1">
    <citation type="submission" date="2016-11" db="EMBL/GenBank/DDBJ databases">
        <title>Tenacibaculum sp. LPB0136, isolated from marine environment.</title>
        <authorList>
            <person name="Kim E."/>
            <person name="Yi H."/>
        </authorList>
    </citation>
    <scope>NUCLEOTIDE SEQUENCE [LARGE SCALE GENOMIC DNA]</scope>
    <source>
        <strain evidence="2 3">LPB0136</strain>
    </source>
</reference>
<evidence type="ECO:0008006" key="4">
    <source>
        <dbReference type="Google" id="ProtNLM"/>
    </source>
</evidence>
<dbReference type="EMBL" id="CP018155">
    <property type="protein sequence ID" value="APG65617.1"/>
    <property type="molecule type" value="Genomic_DNA"/>
</dbReference>
<feature type="transmembrane region" description="Helical" evidence="1">
    <location>
        <begin position="260"/>
        <end position="282"/>
    </location>
</feature>
<organism evidence="2 3">
    <name type="scientific">Tenacibaculum todarodis</name>
    <dbReference type="NCBI Taxonomy" id="1850252"/>
    <lineage>
        <taxon>Bacteria</taxon>
        <taxon>Pseudomonadati</taxon>
        <taxon>Bacteroidota</taxon>
        <taxon>Flavobacteriia</taxon>
        <taxon>Flavobacteriales</taxon>
        <taxon>Flavobacteriaceae</taxon>
        <taxon>Tenacibaculum</taxon>
    </lineage>
</organism>
<sequence>MAKSKKLIEIKDPECLNCSYPFSGYEVFCPECGQKNKGNKLTFGSFIKEVFNGFVSWDAKFWTTIFPLLFKPGKVSKDYIEGKRQRYSNPFRFYLTVSILFFLIIGLTNSYQRLQDLKSGKSSSIMQGKNFTFNKNGIKAENNDVNLDSVKSQVFKQIEKEENRKDSLTRLVENHTISEEKKDSILGYNNNGINFGFGDSNQMGRYMLFHKKNPSASPDQALDSLKIEKTFANRFWYSRAGFMNKMMSDSETSTNFYKQMLSYASIALFILLPMFTLFLRIIYVRRKFTYIEHLVFVFHVQTVFFLLFSIFYLISFANNAENAIPLFLGLFLIYLFIAMKRFYKQGFFKTFFKFMLANFAYIILASLGMVAISFIAFALS</sequence>
<dbReference type="Pfam" id="PF12412">
    <property type="entry name" value="DUF3667"/>
    <property type="match status" value="1"/>
</dbReference>
<feature type="transmembrane region" description="Helical" evidence="1">
    <location>
        <begin position="294"/>
        <end position="317"/>
    </location>
</feature>
<keyword evidence="1" id="KW-0812">Transmembrane</keyword>
<evidence type="ECO:0000313" key="2">
    <source>
        <dbReference type="EMBL" id="APG65617.1"/>
    </source>
</evidence>
<accession>A0A1L3JKH8</accession>
<dbReference type="Proteomes" id="UP000181898">
    <property type="component" value="Chromosome"/>
</dbReference>
<dbReference type="InterPro" id="IPR022134">
    <property type="entry name" value="DUF3667"/>
</dbReference>
<evidence type="ECO:0000313" key="3">
    <source>
        <dbReference type="Proteomes" id="UP000181898"/>
    </source>
</evidence>
<feature type="transmembrane region" description="Helical" evidence="1">
    <location>
        <begin position="93"/>
        <end position="111"/>
    </location>
</feature>
<gene>
    <name evidence="2" type="ORF">LPB136_09680</name>
</gene>
<proteinExistence type="predicted"/>
<keyword evidence="3" id="KW-1185">Reference proteome</keyword>
<keyword evidence="1" id="KW-1133">Transmembrane helix</keyword>
<dbReference type="OrthoDB" id="675873at2"/>
<feature type="transmembrane region" description="Helical" evidence="1">
    <location>
        <begin position="323"/>
        <end position="343"/>
    </location>
</feature>
<dbReference type="STRING" id="1850252.LPB136_09680"/>
<keyword evidence="1" id="KW-0472">Membrane</keyword>
<feature type="transmembrane region" description="Helical" evidence="1">
    <location>
        <begin position="355"/>
        <end position="379"/>
    </location>
</feature>
<dbReference type="RefSeq" id="WP_072556141.1">
    <property type="nucleotide sequence ID" value="NZ_CP018155.1"/>
</dbReference>
<protein>
    <recommendedName>
        <fullName evidence="4">DUF3667 domain-containing protein</fullName>
    </recommendedName>
</protein>